<dbReference type="AlphaFoldDB" id="A0A6A8G970"/>
<name>A0A6A8G970_9EURY</name>
<organism evidence="2 3">
    <name type="scientific">Haloferax marinum</name>
    <dbReference type="NCBI Taxonomy" id="2666143"/>
    <lineage>
        <taxon>Archaea</taxon>
        <taxon>Methanobacteriati</taxon>
        <taxon>Methanobacteriota</taxon>
        <taxon>Stenosarchaea group</taxon>
        <taxon>Halobacteria</taxon>
        <taxon>Halobacteriales</taxon>
        <taxon>Haloferacaceae</taxon>
        <taxon>Haloferax</taxon>
    </lineage>
</organism>
<dbReference type="OrthoDB" id="293472at2157"/>
<dbReference type="EMBL" id="WKJQ01000001">
    <property type="protein sequence ID" value="MRW97780.1"/>
    <property type="molecule type" value="Genomic_DNA"/>
</dbReference>
<sequence>MNTATFPSKPDVERRLRPGRDVLTKTIVDLAMELDVDPRAQSKRLQDVIDLDALYALVKDPDEPETDIQVSFRIWDITYVVTPTSVAATKLH</sequence>
<dbReference type="Pfam" id="PF18545">
    <property type="entry name" value="HalOD1"/>
    <property type="match status" value="1"/>
</dbReference>
<evidence type="ECO:0000259" key="1">
    <source>
        <dbReference type="Pfam" id="PF18545"/>
    </source>
</evidence>
<feature type="domain" description="Halobacterial output" evidence="1">
    <location>
        <begin position="24"/>
        <end position="78"/>
    </location>
</feature>
<dbReference type="Proteomes" id="UP000443423">
    <property type="component" value="Unassembled WGS sequence"/>
</dbReference>
<comment type="caution">
    <text evidence="2">The sequence shown here is derived from an EMBL/GenBank/DDBJ whole genome shotgun (WGS) entry which is preliminary data.</text>
</comment>
<evidence type="ECO:0000313" key="3">
    <source>
        <dbReference type="Proteomes" id="UP000443423"/>
    </source>
</evidence>
<evidence type="ECO:0000313" key="2">
    <source>
        <dbReference type="EMBL" id="MRW97780.1"/>
    </source>
</evidence>
<reference evidence="2 3" key="1">
    <citation type="submission" date="2019-11" db="EMBL/GenBank/DDBJ databases">
        <title>Whole genome sequence of Haloferax sp. MBLA0078.</title>
        <authorList>
            <person name="Seo M.-J."/>
            <person name="Cho E.-S."/>
        </authorList>
    </citation>
    <scope>NUCLEOTIDE SEQUENCE [LARGE SCALE GENOMIC DNA]</scope>
    <source>
        <strain evidence="2 3">MBLA0078</strain>
    </source>
</reference>
<gene>
    <name evidence="2" type="ORF">GJR99_14515</name>
</gene>
<keyword evidence="3" id="KW-1185">Reference proteome</keyword>
<protein>
    <recommendedName>
        <fullName evidence="1">Halobacterial output domain-containing protein</fullName>
    </recommendedName>
</protein>
<dbReference type="InterPro" id="IPR040624">
    <property type="entry name" value="HalOD1"/>
</dbReference>
<accession>A0A6A8G970</accession>
<dbReference type="RefSeq" id="WP_151113380.1">
    <property type="nucleotide sequence ID" value="NZ_WKJQ01000001.1"/>
</dbReference>
<proteinExistence type="predicted"/>